<organism evidence="1 2">
    <name type="scientific">Streptomyces dysideae</name>
    <dbReference type="NCBI Taxonomy" id="909626"/>
    <lineage>
        <taxon>Bacteria</taxon>
        <taxon>Bacillati</taxon>
        <taxon>Actinomycetota</taxon>
        <taxon>Actinomycetes</taxon>
        <taxon>Kitasatosporales</taxon>
        <taxon>Streptomycetaceae</taxon>
        <taxon>Streptomyces</taxon>
    </lineage>
</organism>
<evidence type="ECO:0000313" key="2">
    <source>
        <dbReference type="Proteomes" id="UP000053260"/>
    </source>
</evidence>
<name>A0A117RZL0_9ACTN</name>
<sequence>MTSGYGQPCAAAQVPRAALAYGGHPGGAAEAAVGRAETTISYAEFSKQVDNADVTKIYAKRDAIQGRLKKAQDNPRVTPPTTSWTS</sequence>
<reference evidence="1 2" key="1">
    <citation type="submission" date="2015-10" db="EMBL/GenBank/DDBJ databases">
        <title>Draft genome sequence of Streptomyces sp. RV15, isolated from a marine sponge.</title>
        <authorList>
            <person name="Ruckert C."/>
            <person name="Abdelmohsen U.R."/>
            <person name="Winkler A."/>
            <person name="Hentschel U."/>
            <person name="Kalinowski J."/>
            <person name="Kampfer P."/>
            <person name="Glaeser S."/>
        </authorList>
    </citation>
    <scope>NUCLEOTIDE SEQUENCE [LARGE SCALE GENOMIC DNA]</scope>
    <source>
        <strain evidence="1 2">RV15</strain>
    </source>
</reference>
<dbReference type="Proteomes" id="UP000053260">
    <property type="component" value="Unassembled WGS sequence"/>
</dbReference>
<comment type="caution">
    <text evidence="1">The sequence shown here is derived from an EMBL/GenBank/DDBJ whole genome shotgun (WGS) entry which is preliminary data.</text>
</comment>
<dbReference type="STRING" id="909626.AQJ91_27785"/>
<keyword evidence="2" id="KW-1185">Reference proteome</keyword>
<dbReference type="AlphaFoldDB" id="A0A117RZL0"/>
<gene>
    <name evidence="1" type="ORF">AQJ91_27785</name>
</gene>
<dbReference type="EMBL" id="LMXB01000069">
    <property type="protein sequence ID" value="KUO17914.1"/>
    <property type="molecule type" value="Genomic_DNA"/>
</dbReference>
<proteinExistence type="predicted"/>
<evidence type="ECO:0000313" key="1">
    <source>
        <dbReference type="EMBL" id="KUO17914.1"/>
    </source>
</evidence>
<protein>
    <submittedName>
        <fullName evidence="1">Uncharacterized protein</fullName>
    </submittedName>
</protein>
<accession>A0A117RZL0</accession>